<keyword evidence="8" id="KW-1185">Reference proteome</keyword>
<gene>
    <name evidence="7" type="ORF">GEMMAAP_13460</name>
</gene>
<dbReference type="InterPro" id="IPR016035">
    <property type="entry name" value="Acyl_Trfase/lysoPLipase"/>
</dbReference>
<proteinExistence type="predicted"/>
<feature type="short sequence motif" description="DGA/G" evidence="4">
    <location>
        <begin position="185"/>
        <end position="187"/>
    </location>
</feature>
<reference evidence="7 8" key="2">
    <citation type="journal article" date="2016" name="Environ. Microbiol. Rep.">
        <title>Metagenomic evidence for the presence of phototrophic Gemmatimonadetes bacteria in diverse environments.</title>
        <authorList>
            <person name="Zeng Y."/>
            <person name="Baumbach J."/>
            <person name="Barbosa E.G."/>
            <person name="Azevedo V."/>
            <person name="Zhang C."/>
            <person name="Koblizek M."/>
        </authorList>
    </citation>
    <scope>NUCLEOTIDE SEQUENCE [LARGE SCALE GENOMIC DNA]</scope>
    <source>
        <strain evidence="7 8">AP64</strain>
    </source>
</reference>
<dbReference type="OrthoDB" id="9770965at2"/>
<name>A0A143BLT2_9BACT</name>
<dbReference type="STRING" id="1379270.GEMMAAP_13460"/>
<dbReference type="PROSITE" id="PS51635">
    <property type="entry name" value="PNPLA"/>
    <property type="match status" value="1"/>
</dbReference>
<evidence type="ECO:0008006" key="9">
    <source>
        <dbReference type="Google" id="ProtNLM"/>
    </source>
</evidence>
<keyword evidence="3 4" id="KW-0443">Lipid metabolism</keyword>
<dbReference type="AlphaFoldDB" id="A0A143BLT2"/>
<dbReference type="PANTHER" id="PTHR14226">
    <property type="entry name" value="NEUROPATHY TARGET ESTERASE/SWISS CHEESE D.MELANOGASTER"/>
    <property type="match status" value="1"/>
</dbReference>
<evidence type="ECO:0000259" key="6">
    <source>
        <dbReference type="PROSITE" id="PS51635"/>
    </source>
</evidence>
<keyword evidence="2 4" id="KW-0442">Lipid degradation</keyword>
<reference evidence="7 8" key="1">
    <citation type="journal article" date="2014" name="Proc. Natl. Acad. Sci. U.S.A.">
        <title>Functional type 2 photosynthetic reaction centers found in the rare bacterial phylum Gemmatimonadetes.</title>
        <authorList>
            <person name="Zeng Y."/>
            <person name="Feng F."/>
            <person name="Medova H."/>
            <person name="Dean J."/>
            <person name="Koblizek M."/>
        </authorList>
    </citation>
    <scope>NUCLEOTIDE SEQUENCE [LARGE SCALE GENOMIC DNA]</scope>
    <source>
        <strain evidence="7 8">AP64</strain>
    </source>
</reference>
<dbReference type="GO" id="GO:0016042">
    <property type="term" value="P:lipid catabolic process"/>
    <property type="evidence" value="ECO:0007669"/>
    <property type="project" value="UniProtKB-UniRule"/>
</dbReference>
<evidence type="ECO:0000313" key="7">
    <source>
        <dbReference type="EMBL" id="AMW05545.1"/>
    </source>
</evidence>
<evidence type="ECO:0000313" key="8">
    <source>
        <dbReference type="Proteomes" id="UP000076404"/>
    </source>
</evidence>
<organism evidence="7 8">
    <name type="scientific">Gemmatimonas phototrophica</name>
    <dbReference type="NCBI Taxonomy" id="1379270"/>
    <lineage>
        <taxon>Bacteria</taxon>
        <taxon>Pseudomonadati</taxon>
        <taxon>Gemmatimonadota</taxon>
        <taxon>Gemmatimonadia</taxon>
        <taxon>Gemmatimonadales</taxon>
        <taxon>Gemmatimonadaceae</taxon>
        <taxon>Gemmatimonas</taxon>
    </lineage>
</organism>
<dbReference type="Gene3D" id="3.40.1090.10">
    <property type="entry name" value="Cytosolic phospholipase A2 catalytic domain"/>
    <property type="match status" value="2"/>
</dbReference>
<accession>A0A143BLT2</accession>
<feature type="domain" description="4Fe-4S ferredoxin-type" evidence="5">
    <location>
        <begin position="305"/>
        <end position="335"/>
    </location>
</feature>
<comment type="caution">
    <text evidence="4">Lacks conserved residue(s) required for the propagation of feature annotation.</text>
</comment>
<keyword evidence="1 4" id="KW-0378">Hydrolase</keyword>
<dbReference type="PANTHER" id="PTHR14226:SF29">
    <property type="entry name" value="NEUROPATHY TARGET ESTERASE SWS"/>
    <property type="match status" value="1"/>
</dbReference>
<dbReference type="Pfam" id="PF01734">
    <property type="entry name" value="Patatin"/>
    <property type="match status" value="1"/>
</dbReference>
<dbReference type="Pfam" id="PF13459">
    <property type="entry name" value="Fer4_15"/>
    <property type="match status" value="1"/>
</dbReference>
<dbReference type="PROSITE" id="PS51379">
    <property type="entry name" value="4FE4S_FER_2"/>
    <property type="match status" value="1"/>
</dbReference>
<dbReference type="Gene3D" id="3.30.70.20">
    <property type="match status" value="1"/>
</dbReference>
<feature type="domain" description="PNPLA" evidence="6">
    <location>
        <begin position="27"/>
        <end position="198"/>
    </location>
</feature>
<dbReference type="RefSeq" id="WP_026848760.1">
    <property type="nucleotide sequence ID" value="NZ_CP011454.1"/>
</dbReference>
<dbReference type="SUPFAM" id="SSF52151">
    <property type="entry name" value="FabD/lysophospholipase-like"/>
    <property type="match status" value="1"/>
</dbReference>
<feature type="active site" description="Nucleophile" evidence="4">
    <location>
        <position position="60"/>
    </location>
</feature>
<dbReference type="eggNOG" id="COG1752">
    <property type="taxonomic scope" value="Bacteria"/>
</dbReference>
<feature type="short sequence motif" description="GXSXG" evidence="4">
    <location>
        <begin position="58"/>
        <end position="62"/>
    </location>
</feature>
<dbReference type="InterPro" id="IPR002641">
    <property type="entry name" value="PNPLA_dom"/>
</dbReference>
<evidence type="ECO:0000259" key="5">
    <source>
        <dbReference type="PROSITE" id="PS51379"/>
    </source>
</evidence>
<dbReference type="GO" id="GO:0016787">
    <property type="term" value="F:hydrolase activity"/>
    <property type="evidence" value="ECO:0007669"/>
    <property type="project" value="UniProtKB-UniRule"/>
</dbReference>
<evidence type="ECO:0000256" key="3">
    <source>
        <dbReference type="ARBA" id="ARBA00023098"/>
    </source>
</evidence>
<dbReference type="eggNOG" id="COG1141">
    <property type="taxonomic scope" value="Bacteria"/>
</dbReference>
<dbReference type="InterPro" id="IPR017896">
    <property type="entry name" value="4Fe4S_Fe-S-bd"/>
</dbReference>
<evidence type="ECO:0000256" key="4">
    <source>
        <dbReference type="PROSITE-ProRule" id="PRU01161"/>
    </source>
</evidence>
<evidence type="ECO:0000256" key="1">
    <source>
        <dbReference type="ARBA" id="ARBA00022801"/>
    </source>
</evidence>
<dbReference type="EMBL" id="CP011454">
    <property type="protein sequence ID" value="AMW05545.1"/>
    <property type="molecule type" value="Genomic_DNA"/>
</dbReference>
<sequence length="380" mass="40789">MTRFVLPDDSLPIDRTGPHRAVPRIGVVMGGGALKGLAHVGALRAIREAGITPKLYAGSSIGAMIAAAAASGRAPEDLMKRALGVRRRDLFRINHMGMIMERMLSRSIYLEAPLRALCDELVDEGTFDSFANPLLVSAVDIERGLPVVFGRPGFRNVRVRDAVYASCALPGFFPPGVVGDRVCIDGGTMDNLPVNIAGLDVDAIIAVDVGIADVPHAAGVAEQGFATIFMRAATMMMHEMQQATLDRWSGPPMLLVRPKVSHIGWFSFSHMEQLLEVGYESTREALKHLLEALAAPGGIFPRIEMEIGVDRERCTGCGLCAAHHSSLMALDSSHRAYPLEQVHIFSPADAAFARCCPVEAISVGPVAHRDPVADRLAQSA</sequence>
<dbReference type="KEGG" id="gph:GEMMAAP_13460"/>
<protein>
    <recommendedName>
        <fullName evidence="9">PNPLA domain-containing protein</fullName>
    </recommendedName>
</protein>
<evidence type="ECO:0000256" key="2">
    <source>
        <dbReference type="ARBA" id="ARBA00022963"/>
    </source>
</evidence>
<dbReference type="InterPro" id="IPR050301">
    <property type="entry name" value="NTE"/>
</dbReference>
<feature type="active site" description="Proton acceptor" evidence="4">
    <location>
        <position position="185"/>
    </location>
</feature>
<dbReference type="Proteomes" id="UP000076404">
    <property type="component" value="Chromosome"/>
</dbReference>